<dbReference type="GO" id="GO:0005634">
    <property type="term" value="C:nucleus"/>
    <property type="evidence" value="ECO:0007669"/>
    <property type="project" value="UniProtKB-SubCell"/>
</dbReference>
<evidence type="ECO:0000256" key="2">
    <source>
        <dbReference type="ARBA" id="ARBA00022737"/>
    </source>
</evidence>
<evidence type="ECO:0000256" key="5">
    <source>
        <dbReference type="PROSITE-ProRule" id="PRU00176"/>
    </source>
</evidence>
<proteinExistence type="predicted"/>
<feature type="domain" description="RRM" evidence="6">
    <location>
        <begin position="17"/>
        <end position="95"/>
    </location>
</feature>
<dbReference type="GO" id="GO:0008266">
    <property type="term" value="F:poly(U) RNA binding"/>
    <property type="evidence" value="ECO:0007669"/>
    <property type="project" value="UniProtKB-ARBA"/>
</dbReference>
<protein>
    <recommendedName>
        <fullName evidence="6">RRM domain-containing protein</fullName>
    </recommendedName>
</protein>
<sequence length="208" mass="23524">MQENKKLNDAGEYEVKRNLIINYLPQNLTERGLYNIFVPFGPIESVKVMRDSKSGYSYGFGFVNFDSEESATRAREFLNGFQVGNKRLKVSIARPPSEDIKGTNLFITNLPKNTTTNNIYEWFGRFGKIVQHNILVDKVTNEPRGVGFVRFEKRDEANEALKGLHGGFIPNGATNPIRVKIAEEHGKQKAAYLAGFKAGIHQKQTNIR</sequence>
<evidence type="ECO:0000256" key="1">
    <source>
        <dbReference type="ARBA" id="ARBA00004123"/>
    </source>
</evidence>
<dbReference type="FunFam" id="3.30.70.330:FF:000205">
    <property type="entry name" value="Sex lethal, isoform B"/>
    <property type="match status" value="1"/>
</dbReference>
<dbReference type="GO" id="GO:0009967">
    <property type="term" value="P:positive regulation of signal transduction"/>
    <property type="evidence" value="ECO:0007669"/>
    <property type="project" value="UniProtKB-ARBA"/>
</dbReference>
<accession>A0A8J2NQ19</accession>
<dbReference type="OrthoDB" id="266020at2759"/>
<reference evidence="7" key="1">
    <citation type="submission" date="2021-06" db="EMBL/GenBank/DDBJ databases">
        <authorList>
            <person name="Hodson N. C."/>
            <person name="Mongue J. A."/>
            <person name="Jaron S. K."/>
        </authorList>
    </citation>
    <scope>NUCLEOTIDE SEQUENCE</scope>
</reference>
<keyword evidence="4" id="KW-0539">Nucleus</keyword>
<dbReference type="PROSITE" id="PS50102">
    <property type="entry name" value="RRM"/>
    <property type="match status" value="2"/>
</dbReference>
<comment type="caution">
    <text evidence="7">The sequence shown here is derived from an EMBL/GenBank/DDBJ whole genome shotgun (WGS) entry which is preliminary data.</text>
</comment>
<evidence type="ECO:0000313" key="8">
    <source>
        <dbReference type="Proteomes" id="UP000708208"/>
    </source>
</evidence>
<dbReference type="GO" id="GO:0003729">
    <property type="term" value="F:mRNA binding"/>
    <property type="evidence" value="ECO:0007669"/>
    <property type="project" value="UniProtKB-ARBA"/>
</dbReference>
<feature type="domain" description="RRM" evidence="6">
    <location>
        <begin position="103"/>
        <end position="184"/>
    </location>
</feature>
<gene>
    <name evidence="7" type="ORF">AFUS01_LOCUS29</name>
</gene>
<keyword evidence="2" id="KW-0677">Repeat</keyword>
<evidence type="ECO:0000313" key="7">
    <source>
        <dbReference type="EMBL" id="CAG7629140.1"/>
    </source>
</evidence>
<evidence type="ECO:0000256" key="3">
    <source>
        <dbReference type="ARBA" id="ARBA00022884"/>
    </source>
</evidence>
<keyword evidence="8" id="KW-1185">Reference proteome</keyword>
<keyword evidence="3 5" id="KW-0694">RNA-binding</keyword>
<dbReference type="InterPro" id="IPR052462">
    <property type="entry name" value="SLIRP/GR-RBP-like"/>
</dbReference>
<evidence type="ECO:0000256" key="4">
    <source>
        <dbReference type="ARBA" id="ARBA00023242"/>
    </source>
</evidence>
<dbReference type="Pfam" id="PF00076">
    <property type="entry name" value="RRM_1"/>
    <property type="match status" value="2"/>
</dbReference>
<evidence type="ECO:0000259" key="6">
    <source>
        <dbReference type="PROSITE" id="PS50102"/>
    </source>
</evidence>
<organism evidence="7 8">
    <name type="scientific">Allacma fusca</name>
    <dbReference type="NCBI Taxonomy" id="39272"/>
    <lineage>
        <taxon>Eukaryota</taxon>
        <taxon>Metazoa</taxon>
        <taxon>Ecdysozoa</taxon>
        <taxon>Arthropoda</taxon>
        <taxon>Hexapoda</taxon>
        <taxon>Collembola</taxon>
        <taxon>Symphypleona</taxon>
        <taxon>Sminthuridae</taxon>
        <taxon>Allacma</taxon>
    </lineage>
</organism>
<dbReference type="EMBL" id="CAJVCH010000001">
    <property type="protein sequence ID" value="CAG7629140.1"/>
    <property type="molecule type" value="Genomic_DNA"/>
</dbReference>
<dbReference type="Proteomes" id="UP000708208">
    <property type="component" value="Unassembled WGS sequence"/>
</dbReference>
<dbReference type="InterPro" id="IPR000504">
    <property type="entry name" value="RRM_dom"/>
</dbReference>
<dbReference type="AlphaFoldDB" id="A0A8J2NQ19"/>
<comment type="subcellular location">
    <subcellularLocation>
        <location evidence="1">Nucleus</location>
    </subcellularLocation>
</comment>
<name>A0A8J2NQ19_9HEXA</name>
<dbReference type="SMART" id="SM00360">
    <property type="entry name" value="RRM"/>
    <property type="match status" value="2"/>
</dbReference>
<dbReference type="GO" id="GO:0005737">
    <property type="term" value="C:cytoplasm"/>
    <property type="evidence" value="ECO:0007669"/>
    <property type="project" value="UniProtKB-ARBA"/>
</dbReference>
<dbReference type="GO" id="GO:0050686">
    <property type="term" value="P:negative regulation of mRNA processing"/>
    <property type="evidence" value="ECO:0007669"/>
    <property type="project" value="UniProtKB-ARBA"/>
</dbReference>
<dbReference type="GO" id="GO:0010629">
    <property type="term" value="P:negative regulation of gene expression"/>
    <property type="evidence" value="ECO:0007669"/>
    <property type="project" value="UniProtKB-ARBA"/>
</dbReference>
<dbReference type="PANTHER" id="PTHR48027">
    <property type="entry name" value="HETEROGENEOUS NUCLEAR RIBONUCLEOPROTEIN 87F-RELATED"/>
    <property type="match status" value="1"/>
</dbReference>
<dbReference type="FunFam" id="3.30.70.330:FF:000383">
    <property type="entry name" value="Sex lethal, isoform D"/>
    <property type="match status" value="1"/>
</dbReference>